<protein>
    <submittedName>
        <fullName evidence="2">Uncharacterized protein</fullName>
    </submittedName>
</protein>
<dbReference type="STRING" id="269670.SAMN02982927_00199"/>
<keyword evidence="3" id="KW-1185">Reference proteome</keyword>
<reference evidence="3" key="1">
    <citation type="submission" date="2016-10" db="EMBL/GenBank/DDBJ databases">
        <authorList>
            <person name="Varghese N."/>
            <person name="Submissions S."/>
        </authorList>
    </citation>
    <scope>NUCLEOTIDE SEQUENCE [LARGE SCALE GENOMIC DNA]</scope>
    <source>
        <strain evidence="3">ATCC 700379</strain>
    </source>
</reference>
<proteinExistence type="predicted"/>
<dbReference type="Proteomes" id="UP000198752">
    <property type="component" value="Unassembled WGS sequence"/>
</dbReference>
<name>A0A1I2N6I6_9BACL</name>
<dbReference type="OrthoDB" id="2991693at2"/>
<evidence type="ECO:0000313" key="3">
    <source>
        <dbReference type="Proteomes" id="UP000198752"/>
    </source>
</evidence>
<dbReference type="EMBL" id="FOOY01000003">
    <property type="protein sequence ID" value="SFF97116.1"/>
    <property type="molecule type" value="Genomic_DNA"/>
</dbReference>
<dbReference type="AlphaFoldDB" id="A0A1I2N6I6"/>
<feature type="coiled-coil region" evidence="1">
    <location>
        <begin position="11"/>
        <end position="45"/>
    </location>
</feature>
<dbReference type="RefSeq" id="WP_093669169.1">
    <property type="nucleotide sequence ID" value="NZ_FOOY01000003.1"/>
</dbReference>
<organism evidence="2 3">
    <name type="scientific">Sporolactobacillus nakayamae</name>
    <dbReference type="NCBI Taxonomy" id="269670"/>
    <lineage>
        <taxon>Bacteria</taxon>
        <taxon>Bacillati</taxon>
        <taxon>Bacillota</taxon>
        <taxon>Bacilli</taxon>
        <taxon>Bacillales</taxon>
        <taxon>Sporolactobacillaceae</taxon>
        <taxon>Sporolactobacillus</taxon>
    </lineage>
</organism>
<evidence type="ECO:0000313" key="2">
    <source>
        <dbReference type="EMBL" id="SFF97116.1"/>
    </source>
</evidence>
<accession>A0A1I2N6I6</accession>
<sequence>MNSDKVNGMSVGELSFRIDYLNMQLEQLENKIMRKNEEIIDYHLSFCKKRLAKSNRKIQQVDQLLAKAARGTDVYYSKQLEAVFFSEQRKTSTVATGQKLPWQQQSTQLIG</sequence>
<keyword evidence="1" id="KW-0175">Coiled coil</keyword>
<evidence type="ECO:0000256" key="1">
    <source>
        <dbReference type="SAM" id="Coils"/>
    </source>
</evidence>
<gene>
    <name evidence="2" type="ORF">SAMN02982927_00199</name>
</gene>